<dbReference type="Proteomes" id="UP000601435">
    <property type="component" value="Unassembled WGS sequence"/>
</dbReference>
<comment type="caution">
    <text evidence="2">The sequence shown here is derived from an EMBL/GenBank/DDBJ whole genome shotgun (WGS) entry which is preliminary data.</text>
</comment>
<protein>
    <submittedName>
        <fullName evidence="2">Uncharacterized protein</fullName>
    </submittedName>
</protein>
<evidence type="ECO:0000256" key="1">
    <source>
        <dbReference type="SAM" id="SignalP"/>
    </source>
</evidence>
<organism evidence="2 3">
    <name type="scientific">Symbiodinium necroappetens</name>
    <dbReference type="NCBI Taxonomy" id="1628268"/>
    <lineage>
        <taxon>Eukaryota</taxon>
        <taxon>Sar</taxon>
        <taxon>Alveolata</taxon>
        <taxon>Dinophyceae</taxon>
        <taxon>Suessiales</taxon>
        <taxon>Symbiodiniaceae</taxon>
        <taxon>Symbiodinium</taxon>
    </lineage>
</organism>
<sequence>MQKMWCPRSCWGIWAMLPLTATMKLTQELNTSAMKVEGASSRDSWPFSAIGDFVSDAVGEVGDTVTMIVNAGLDVGTVTANAALVVGTQFVTSPPLSWDDLTGDIRSFVDTFNTTVIQGVQEAPLQNLPEPVRQTAVRLKGVTLEHAKKTAAEGRKLAGAMGNHLGPFWDRLQGPIDCLTNVPTLCEILIGLECDCGAGSYVELDPDGHPDWVDMRCTYTKTSKFTSGFGIQASANSDGETGSGVLPGTETEREAIQSIQDMVSQVQTSRQGLGAMQKSSPSGSCEAGLSVAIDGVSKFTPDVRTKAFSNGHTIFNVSGTLLVSYETVVSGRGSCSYKLTKGLPKKPITKVICAGPFCIMISLQMVATLVGEGVLTGTIHMRNDAEFEVQAHGWVNEDGAFEAHVSNPGKFKHQANSIRMGASAAASLKLSVGPKLVVWPMPGIPLTFHPTLNAEARAQAHSIQYPPTTIHDEGGRRRRHAVDICGAAAVSVYSDFGIEGFGLPRVLRELLSDGFIKEQLKDAMQKGVEAWISMVTQGTTHCLSSGLDAELQGMVADIFWDLIPDFSLRFNVPSFQLLPPQMLFCEVVWSKPDNFDQLPCAEELGCQAVGQGPPKSDAVAVPAEQVETPPRTTENAVTCHDPLQVGDRFIQIGKFRIAAIDDNYLSISHEDCRDQDGCVSLVVSDQRAYVRSEFGDIPPSDHDRVTNAWSIWHHRQPGEAKEIEFGFKFIQIGKFRLGDYEGWHFSISHLVSKKTCLFWKHDGHRWDEGQTGHNTLDRFLGAPSGISIGEKFVQIGNFRLAETDDSQRLPLQFMRYRDDGTWERRTLETFQRDGGHSLNNDDHDGRIHAINSRKVFGQGCKNIGELAHGECSESFASWGDRFIQLGNWRLAALDADHFSISHKDGQNAIYKSNGHFCWERVSDRAWRRPLGFPHGIVFGAKFIQIGQFRLAALDDDHLSISHQNGWTNRLFVGHNGQVIDRPGGGHDWNAWRHLAGGDESFRKGLSAGISGVGYGDRFLQIGPFRIGVGEYDDLLVTHKDPATGHPRTFQVYQNSGMVLGAQPHASHSGNGHVHLVHRHTQWHCGNIQGMFGSCPGITAGDGFIQLGDWRLAAIDSRQFSISHRDLVTPMSFTSDGHYHRHGDPTQGDHSWHREARYVAAGEMGEVILGDRYIQFGKYWRMGQVDDDHFSISHIGGRTPVIFYKDGNVRYVEDHSGFDDGPFSLWNRHSIEPKGIGFGDGFVQIGDFRVGDVDHERLSVASAISRKTSETFKKDGHTADSGSTAWTTLGRALQHCQVVPRKSSNFTSPVAAFYNPKHGRWLQMNKGITDMTGSADQRGGDGPFSLRLHWTYERFAVVDVGNGEIALHNTLSNRFVKMEGLEMMVSSIKDVDDFPAGWNLERFRVVDAGDGMVALYHPVNRRFVTMDQNGHVYPSAPVEDARLPVHWSYERFYMMPVRNFLEPDTLVALYSNAHGRFLRMYQHASGHCDLDSSPSGPSLPDTWTLERFRVVDAGNGMVALHSHAYNKYLLMDDPHFDIRCSAPSPTGSSELPHGWGWEAFVPVPMAFHADHLEIALWHPAHHRAVRMNHHIVDASQPVALQDLAMNTALPWEKFRVVLLADPMT</sequence>
<dbReference type="CDD" id="cd00257">
    <property type="entry name" value="beta-trefoil_FSCN-like"/>
    <property type="match status" value="2"/>
</dbReference>
<keyword evidence="3" id="KW-1185">Reference proteome</keyword>
<reference evidence="2" key="1">
    <citation type="submission" date="2021-02" db="EMBL/GenBank/DDBJ databases">
        <authorList>
            <person name="Dougan E. K."/>
            <person name="Rhodes N."/>
            <person name="Thang M."/>
            <person name="Chan C."/>
        </authorList>
    </citation>
    <scope>NUCLEOTIDE SEQUENCE</scope>
</reference>
<proteinExistence type="predicted"/>
<evidence type="ECO:0000313" key="3">
    <source>
        <dbReference type="Proteomes" id="UP000601435"/>
    </source>
</evidence>
<dbReference type="EMBL" id="CAJNJA010006809">
    <property type="protein sequence ID" value="CAE7215909.1"/>
    <property type="molecule type" value="Genomic_DNA"/>
</dbReference>
<feature type="signal peptide" evidence="1">
    <location>
        <begin position="1"/>
        <end position="22"/>
    </location>
</feature>
<name>A0A812K4S6_9DINO</name>
<dbReference type="Gene3D" id="2.80.10.50">
    <property type="match status" value="1"/>
</dbReference>
<gene>
    <name evidence="2" type="ORF">SNEC2469_LOCUS2483</name>
</gene>
<accession>A0A812K4S6</accession>
<dbReference type="OrthoDB" id="410237at2759"/>
<evidence type="ECO:0000313" key="2">
    <source>
        <dbReference type="EMBL" id="CAE7215909.1"/>
    </source>
</evidence>
<keyword evidence="1" id="KW-0732">Signal</keyword>
<feature type="chain" id="PRO_5032275720" evidence="1">
    <location>
        <begin position="23"/>
        <end position="1623"/>
    </location>
</feature>